<gene>
    <name evidence="1" type="ORF">CLV74_103329</name>
</gene>
<dbReference type="InterPro" id="IPR009061">
    <property type="entry name" value="DNA-bd_dom_put_sf"/>
</dbReference>
<accession>A0A2T0WYG7</accession>
<keyword evidence="2" id="KW-1185">Reference proteome</keyword>
<dbReference type="Pfam" id="PF05930">
    <property type="entry name" value="Phage_AlpA"/>
    <property type="match status" value="1"/>
</dbReference>
<dbReference type="RefSeq" id="WP_106263403.1">
    <property type="nucleotide sequence ID" value="NZ_PVTQ01000003.1"/>
</dbReference>
<evidence type="ECO:0000313" key="1">
    <source>
        <dbReference type="EMBL" id="PRY91740.1"/>
    </source>
</evidence>
<protein>
    <submittedName>
        <fullName evidence="1">Prophage regulatory protein</fullName>
    </submittedName>
</protein>
<proteinExistence type="predicted"/>
<dbReference type="PANTHER" id="PTHR36154">
    <property type="entry name" value="DNA-BINDING TRANSCRIPTIONAL ACTIVATOR ALPA"/>
    <property type="match status" value="1"/>
</dbReference>
<evidence type="ECO:0000313" key="2">
    <source>
        <dbReference type="Proteomes" id="UP000238392"/>
    </source>
</evidence>
<dbReference type="AlphaFoldDB" id="A0A2T0WYG7"/>
<dbReference type="EMBL" id="PVTQ01000003">
    <property type="protein sequence ID" value="PRY91740.1"/>
    <property type="molecule type" value="Genomic_DNA"/>
</dbReference>
<name>A0A2T0WYG7_9RHOB</name>
<dbReference type="OrthoDB" id="9801242at2"/>
<dbReference type="Proteomes" id="UP000238392">
    <property type="component" value="Unassembled WGS sequence"/>
</dbReference>
<dbReference type="Gene3D" id="1.10.238.160">
    <property type="match status" value="1"/>
</dbReference>
<organism evidence="1 2">
    <name type="scientific">Donghicola tyrosinivorans</name>
    <dbReference type="NCBI Taxonomy" id="1652492"/>
    <lineage>
        <taxon>Bacteria</taxon>
        <taxon>Pseudomonadati</taxon>
        <taxon>Pseudomonadota</taxon>
        <taxon>Alphaproteobacteria</taxon>
        <taxon>Rhodobacterales</taxon>
        <taxon>Roseobacteraceae</taxon>
        <taxon>Donghicola</taxon>
    </lineage>
</organism>
<reference evidence="1 2" key="1">
    <citation type="submission" date="2018-03" db="EMBL/GenBank/DDBJ databases">
        <title>Genomic Encyclopedia of Archaeal and Bacterial Type Strains, Phase II (KMG-II): from individual species to whole genera.</title>
        <authorList>
            <person name="Goeker M."/>
        </authorList>
    </citation>
    <scope>NUCLEOTIDE SEQUENCE [LARGE SCALE GENOMIC DNA]</scope>
    <source>
        <strain evidence="1 2">DSM 100212</strain>
    </source>
</reference>
<dbReference type="InterPro" id="IPR010260">
    <property type="entry name" value="AlpA"/>
</dbReference>
<dbReference type="SUPFAM" id="SSF46955">
    <property type="entry name" value="Putative DNA-binding domain"/>
    <property type="match status" value="1"/>
</dbReference>
<dbReference type="PANTHER" id="PTHR36154:SF1">
    <property type="entry name" value="DNA-BINDING TRANSCRIPTIONAL ACTIVATOR ALPA"/>
    <property type="match status" value="1"/>
</dbReference>
<comment type="caution">
    <text evidence="1">The sequence shown here is derived from an EMBL/GenBank/DDBJ whole genome shotgun (WGS) entry which is preliminary data.</text>
</comment>
<sequence>MEDRFIRCNQVEELTGQSRSTIYRKIANDEFPKPIKTSARASRWRLSEINAWMESLPRL</sequence>
<dbReference type="InterPro" id="IPR052931">
    <property type="entry name" value="Prophage_regulatory_activator"/>
</dbReference>